<dbReference type="AlphaFoldDB" id="A0A7X2MVY5"/>
<protein>
    <submittedName>
        <fullName evidence="1">Type II secretion system protein</fullName>
    </submittedName>
</protein>
<accession>A0A7X2MVY5</accession>
<keyword evidence="2" id="KW-1185">Reference proteome</keyword>
<name>A0A7X2MVY5_9CLOT</name>
<comment type="caution">
    <text evidence="1">The sequence shown here is derived from an EMBL/GenBank/DDBJ whole genome shotgun (WGS) entry which is preliminary data.</text>
</comment>
<evidence type="ECO:0000313" key="1">
    <source>
        <dbReference type="EMBL" id="MSR90025.1"/>
    </source>
</evidence>
<sequence length="157" mass="18052">MNIWRYTRVKKKGFTLIEIVIVLSILSCILCASALSYKFIKNIENEQNVVMSIRNIDDMLTSARLYCLKNNQEGTILIEPKADKYLFYLNKTGYAKPIRVEKLMGNVHFYCTSEQVQWEIKINNQGVPTAGTIVLIDNNKKYYKIAIGVGNPDEKIH</sequence>
<dbReference type="Pfam" id="PF07963">
    <property type="entry name" value="N_methyl"/>
    <property type="match status" value="1"/>
</dbReference>
<gene>
    <name evidence="1" type="ORF">FYJ33_01010</name>
</gene>
<reference evidence="1 2" key="1">
    <citation type="submission" date="2019-08" db="EMBL/GenBank/DDBJ databases">
        <title>In-depth cultivation of the pig gut microbiome towards novel bacterial diversity and tailored functional studies.</title>
        <authorList>
            <person name="Wylensek D."/>
            <person name="Hitch T.C.A."/>
            <person name="Clavel T."/>
        </authorList>
    </citation>
    <scope>NUCLEOTIDE SEQUENCE [LARGE SCALE GENOMIC DNA]</scope>
    <source>
        <strain evidence="1 2">WCA-383-APC-5B</strain>
    </source>
</reference>
<organism evidence="1 2">
    <name type="scientific">Inconstantimicrobium porci</name>
    <dbReference type="NCBI Taxonomy" id="2652291"/>
    <lineage>
        <taxon>Bacteria</taxon>
        <taxon>Bacillati</taxon>
        <taxon>Bacillota</taxon>
        <taxon>Clostridia</taxon>
        <taxon>Eubacteriales</taxon>
        <taxon>Clostridiaceae</taxon>
        <taxon>Inconstantimicrobium</taxon>
    </lineage>
</organism>
<dbReference type="EMBL" id="VULX01000001">
    <property type="protein sequence ID" value="MSR90025.1"/>
    <property type="molecule type" value="Genomic_DNA"/>
</dbReference>
<proteinExistence type="predicted"/>
<evidence type="ECO:0000313" key="2">
    <source>
        <dbReference type="Proteomes" id="UP000460287"/>
    </source>
</evidence>
<dbReference type="NCBIfam" id="TIGR02532">
    <property type="entry name" value="IV_pilin_GFxxxE"/>
    <property type="match status" value="1"/>
</dbReference>
<dbReference type="Proteomes" id="UP000460287">
    <property type="component" value="Unassembled WGS sequence"/>
</dbReference>
<dbReference type="InterPro" id="IPR012902">
    <property type="entry name" value="N_methyl_site"/>
</dbReference>